<dbReference type="AlphaFoldDB" id="C6T9S6"/>
<dbReference type="EMBL" id="BT094250">
    <property type="protein sequence ID" value="ACU18578.1"/>
    <property type="molecule type" value="mRNA"/>
</dbReference>
<proteinExistence type="evidence at transcript level"/>
<evidence type="ECO:0000313" key="1">
    <source>
        <dbReference type="EMBL" id="ACU18578.1"/>
    </source>
</evidence>
<reference evidence="1" key="1">
    <citation type="submission" date="2009-08" db="EMBL/GenBank/DDBJ databases">
        <authorList>
            <person name="Cheung F."/>
            <person name="Xiao Y."/>
            <person name="Chan A."/>
            <person name="Moskal W."/>
            <person name="Town C.D."/>
        </authorList>
    </citation>
    <scope>NUCLEOTIDE SEQUENCE</scope>
</reference>
<feature type="non-terminal residue" evidence="1">
    <location>
        <position position="90"/>
    </location>
</feature>
<accession>C6T9S6</accession>
<sequence>MNTRVSLHNKILQAKVYFRVCSSSPIARNMECSGFSFFENGIFARRSFFHGRNCESAVFTLTHPFFFLSILRWTRALGLGRKVERNSRFP</sequence>
<name>C6T9S6_SOYBN</name>
<protein>
    <submittedName>
        <fullName evidence="1">Uncharacterized protein</fullName>
    </submittedName>
</protein>
<organism evidence="1">
    <name type="scientific">Glycine max</name>
    <name type="common">Soybean</name>
    <name type="synonym">Glycine hispida</name>
    <dbReference type="NCBI Taxonomy" id="3847"/>
    <lineage>
        <taxon>Eukaryota</taxon>
        <taxon>Viridiplantae</taxon>
        <taxon>Streptophyta</taxon>
        <taxon>Embryophyta</taxon>
        <taxon>Tracheophyta</taxon>
        <taxon>Spermatophyta</taxon>
        <taxon>Magnoliopsida</taxon>
        <taxon>eudicotyledons</taxon>
        <taxon>Gunneridae</taxon>
        <taxon>Pentapetalae</taxon>
        <taxon>rosids</taxon>
        <taxon>fabids</taxon>
        <taxon>Fabales</taxon>
        <taxon>Fabaceae</taxon>
        <taxon>Papilionoideae</taxon>
        <taxon>50 kb inversion clade</taxon>
        <taxon>NPAAA clade</taxon>
        <taxon>indigoferoid/millettioid clade</taxon>
        <taxon>Phaseoleae</taxon>
        <taxon>Glycine</taxon>
        <taxon>Glycine subgen. Soja</taxon>
    </lineage>
</organism>